<dbReference type="STRING" id="1844972.A7K91_10900"/>
<feature type="domain" description="Beta-lactamase-related" evidence="2">
    <location>
        <begin position="25"/>
        <end position="356"/>
    </location>
</feature>
<keyword evidence="1" id="KW-0378">Hydrolase</keyword>
<dbReference type="PANTHER" id="PTHR43283:SF11">
    <property type="entry name" value="BETA-LACTAMASE-RELATED DOMAIN-CONTAINING PROTEIN"/>
    <property type="match status" value="1"/>
</dbReference>
<proteinExistence type="predicted"/>
<dbReference type="InterPro" id="IPR012338">
    <property type="entry name" value="Beta-lactam/transpept-like"/>
</dbReference>
<name>A0A1A5YJH2_9BACL</name>
<dbReference type="InterPro" id="IPR050789">
    <property type="entry name" value="Diverse_Enzym_Activities"/>
</dbReference>
<comment type="caution">
    <text evidence="3">The sequence shown here is derived from an EMBL/GenBank/DDBJ whole genome shotgun (WGS) entry which is preliminary data.</text>
</comment>
<dbReference type="OrthoDB" id="9770183at2"/>
<evidence type="ECO:0000313" key="3">
    <source>
        <dbReference type="EMBL" id="OBR65540.1"/>
    </source>
</evidence>
<dbReference type="Gene3D" id="3.40.710.10">
    <property type="entry name" value="DD-peptidase/beta-lactamase superfamily"/>
    <property type="match status" value="1"/>
</dbReference>
<evidence type="ECO:0000259" key="2">
    <source>
        <dbReference type="Pfam" id="PF00144"/>
    </source>
</evidence>
<evidence type="ECO:0000313" key="4">
    <source>
        <dbReference type="Proteomes" id="UP000092024"/>
    </source>
</evidence>
<dbReference type="InterPro" id="IPR001466">
    <property type="entry name" value="Beta-lactam-related"/>
</dbReference>
<dbReference type="Pfam" id="PF00144">
    <property type="entry name" value="Beta-lactamase"/>
    <property type="match status" value="1"/>
</dbReference>
<accession>A0A1A5YJH2</accession>
<sequence>MILTEGNPENVFMSSHKIKHAKETAAQWVADGKLPALAVFAARRGTVVLQEAYGKAAYGEEAPLKLDALFPLASISKAITATAAMILVDEGKLGLNRSVSYYIPEFVGEGKNNVAVHHLLTHTSGMSGEAVYNHVTQKRGSVDIPSPTPGQHPDIHEYLYLSYDAPLWKNPGTEMSYCGYGYDLLSEIISRITGQSLDNFARERIFEPLGMKDTYFVVPESKYDRVVQRNPDGPDQWAGTPRHLASPSASSGAYSTVLDIAVFAQMYLNKGVYGGVRILSKASVETMTRNQIPGVAARWGDQFFSEASWGLGWSIQGNKRDEYGSLCSPQTFSHGGAGGTFLWVDPVREVVGVYFSVYSHYTDCGTDLYSNMIMSAIED</sequence>
<dbReference type="EMBL" id="LYPA01000056">
    <property type="protein sequence ID" value="OBR65540.1"/>
    <property type="molecule type" value="Genomic_DNA"/>
</dbReference>
<organism evidence="3 4">
    <name type="scientific">Paenibacillus oryzae</name>
    <dbReference type="NCBI Taxonomy" id="1844972"/>
    <lineage>
        <taxon>Bacteria</taxon>
        <taxon>Bacillati</taxon>
        <taxon>Bacillota</taxon>
        <taxon>Bacilli</taxon>
        <taxon>Bacillales</taxon>
        <taxon>Paenibacillaceae</taxon>
        <taxon>Paenibacillus</taxon>
    </lineage>
</organism>
<dbReference type="SUPFAM" id="SSF56601">
    <property type="entry name" value="beta-lactamase/transpeptidase-like"/>
    <property type="match status" value="1"/>
</dbReference>
<dbReference type="GO" id="GO:0016787">
    <property type="term" value="F:hydrolase activity"/>
    <property type="evidence" value="ECO:0007669"/>
    <property type="project" value="UniProtKB-KW"/>
</dbReference>
<dbReference type="RefSeq" id="WP_068683294.1">
    <property type="nucleotide sequence ID" value="NZ_LYPA01000056.1"/>
</dbReference>
<protein>
    <recommendedName>
        <fullName evidence="2">Beta-lactamase-related domain-containing protein</fullName>
    </recommendedName>
</protein>
<dbReference type="Proteomes" id="UP000092024">
    <property type="component" value="Unassembled WGS sequence"/>
</dbReference>
<evidence type="ECO:0000256" key="1">
    <source>
        <dbReference type="ARBA" id="ARBA00022801"/>
    </source>
</evidence>
<reference evidence="3 4" key="1">
    <citation type="submission" date="2016-05" db="EMBL/GenBank/DDBJ databases">
        <title>Paenibacillus oryzae. sp. nov., isolated from the rice root.</title>
        <authorList>
            <person name="Zhang J."/>
            <person name="Zhang X."/>
        </authorList>
    </citation>
    <scope>NUCLEOTIDE SEQUENCE [LARGE SCALE GENOMIC DNA]</scope>
    <source>
        <strain evidence="3 4">1DrF-4</strain>
    </source>
</reference>
<gene>
    <name evidence="3" type="ORF">A7K91_10900</name>
</gene>
<dbReference type="AlphaFoldDB" id="A0A1A5YJH2"/>
<dbReference type="PANTHER" id="PTHR43283">
    <property type="entry name" value="BETA-LACTAMASE-RELATED"/>
    <property type="match status" value="1"/>
</dbReference>
<keyword evidence="4" id="KW-1185">Reference proteome</keyword>